<evidence type="ECO:0000259" key="9">
    <source>
        <dbReference type="Pfam" id="PF01094"/>
    </source>
</evidence>
<evidence type="ECO:0000256" key="4">
    <source>
        <dbReference type="ARBA" id="ARBA00022989"/>
    </source>
</evidence>
<evidence type="ECO:0000256" key="1">
    <source>
        <dbReference type="ARBA" id="ARBA00004479"/>
    </source>
</evidence>
<dbReference type="GO" id="GO:0016020">
    <property type="term" value="C:membrane"/>
    <property type="evidence" value="ECO:0007669"/>
    <property type="project" value="UniProtKB-SubCell"/>
</dbReference>
<evidence type="ECO:0000256" key="6">
    <source>
        <dbReference type="ARBA" id="ARBA00023170"/>
    </source>
</evidence>
<name>A0AAW1TUC2_9CUCU</name>
<organism evidence="10 11">
    <name type="scientific">Henosepilachna vigintioctopunctata</name>
    <dbReference type="NCBI Taxonomy" id="420089"/>
    <lineage>
        <taxon>Eukaryota</taxon>
        <taxon>Metazoa</taxon>
        <taxon>Ecdysozoa</taxon>
        <taxon>Arthropoda</taxon>
        <taxon>Hexapoda</taxon>
        <taxon>Insecta</taxon>
        <taxon>Pterygota</taxon>
        <taxon>Neoptera</taxon>
        <taxon>Endopterygota</taxon>
        <taxon>Coleoptera</taxon>
        <taxon>Polyphaga</taxon>
        <taxon>Cucujiformia</taxon>
        <taxon>Coccinelloidea</taxon>
        <taxon>Coccinellidae</taxon>
        <taxon>Epilachninae</taxon>
        <taxon>Epilachnini</taxon>
        <taxon>Henosepilachna</taxon>
    </lineage>
</organism>
<dbReference type="InterPro" id="IPR001828">
    <property type="entry name" value="ANF_lig-bd_rcpt"/>
</dbReference>
<evidence type="ECO:0000256" key="3">
    <source>
        <dbReference type="ARBA" id="ARBA00022729"/>
    </source>
</evidence>
<comment type="caution">
    <text evidence="10">The sequence shown here is derived from an EMBL/GenBank/DDBJ whole genome shotgun (WGS) entry which is preliminary data.</text>
</comment>
<dbReference type="PANTHER" id="PTHR44755">
    <property type="entry name" value="NATRIURETIC PEPTIDE RECEPTOR 3-RELATED"/>
    <property type="match status" value="1"/>
</dbReference>
<evidence type="ECO:0000313" key="11">
    <source>
        <dbReference type="Proteomes" id="UP001431783"/>
    </source>
</evidence>
<dbReference type="PRINTS" id="PR00255">
    <property type="entry name" value="NATPEPTIDER"/>
</dbReference>
<evidence type="ECO:0000256" key="5">
    <source>
        <dbReference type="ARBA" id="ARBA00023136"/>
    </source>
</evidence>
<sequence length="229" mass="26095">MISVVILSVRGVLVRKFMLVAHALGMTKGDWIFFDVEIFQGSYWGDHNWENGDSQDSEARTAYESLLRVSLLQPTSDKFQDFAEQVKERSHSHYSYNISQREEINFVIGAFYDGVYLLGMALNESLSEGRDIRNGRMITSKMWNRDFHGITGHVRIDDNGDRDADYSILDLDPITGKFEVVAHYYGLHKRYSAVPGKKIHWPGSNEAPPPDTPKCGFMDDNPECKDHGI</sequence>
<dbReference type="GO" id="GO:0007165">
    <property type="term" value="P:signal transduction"/>
    <property type="evidence" value="ECO:0007669"/>
    <property type="project" value="TreeGrafter"/>
</dbReference>
<dbReference type="InterPro" id="IPR028082">
    <property type="entry name" value="Peripla_BP_I"/>
</dbReference>
<accession>A0AAW1TUC2</accession>
<gene>
    <name evidence="10" type="ORF">WA026_015177</name>
</gene>
<keyword evidence="7" id="KW-0325">Glycoprotein</keyword>
<feature type="domain" description="Receptor ligand binding region" evidence="9">
    <location>
        <begin position="4"/>
        <end position="172"/>
    </location>
</feature>
<dbReference type="Pfam" id="PF01094">
    <property type="entry name" value="ANF_receptor"/>
    <property type="match status" value="1"/>
</dbReference>
<dbReference type="SUPFAM" id="SSF53822">
    <property type="entry name" value="Periplasmic binding protein-like I"/>
    <property type="match status" value="1"/>
</dbReference>
<dbReference type="InterPro" id="IPR052612">
    <property type="entry name" value="ANP_Clearance_Receptor"/>
</dbReference>
<dbReference type="Proteomes" id="UP001431783">
    <property type="component" value="Unassembled WGS sequence"/>
</dbReference>
<dbReference type="GO" id="GO:0038023">
    <property type="term" value="F:signaling receptor activity"/>
    <property type="evidence" value="ECO:0007669"/>
    <property type="project" value="TreeGrafter"/>
</dbReference>
<proteinExistence type="predicted"/>
<dbReference type="AlphaFoldDB" id="A0AAW1TUC2"/>
<keyword evidence="4" id="KW-1133">Transmembrane helix</keyword>
<dbReference type="InterPro" id="IPR001170">
    <property type="entry name" value="ANPR/GUC"/>
</dbReference>
<dbReference type="EMBL" id="JARQZJ010000008">
    <property type="protein sequence ID" value="KAK9871927.1"/>
    <property type="molecule type" value="Genomic_DNA"/>
</dbReference>
<keyword evidence="11" id="KW-1185">Reference proteome</keyword>
<evidence type="ECO:0000256" key="8">
    <source>
        <dbReference type="SAM" id="MobiDB-lite"/>
    </source>
</evidence>
<protein>
    <recommendedName>
        <fullName evidence="9">Receptor ligand binding region domain-containing protein</fullName>
    </recommendedName>
</protein>
<dbReference type="PANTHER" id="PTHR44755:SF8">
    <property type="entry name" value="RECEPTOR LIGAND BINDING REGION DOMAIN-CONTAINING PROTEIN"/>
    <property type="match status" value="1"/>
</dbReference>
<dbReference type="Gene3D" id="3.40.50.2300">
    <property type="match status" value="2"/>
</dbReference>
<reference evidence="10 11" key="1">
    <citation type="submission" date="2023-03" db="EMBL/GenBank/DDBJ databases">
        <title>Genome insight into feeding habits of ladybird beetles.</title>
        <authorList>
            <person name="Li H.-S."/>
            <person name="Huang Y.-H."/>
            <person name="Pang H."/>
        </authorList>
    </citation>
    <scope>NUCLEOTIDE SEQUENCE [LARGE SCALE GENOMIC DNA]</scope>
    <source>
        <strain evidence="10">SYSU_2023b</strain>
        <tissue evidence="10">Whole body</tissue>
    </source>
</reference>
<evidence type="ECO:0000256" key="2">
    <source>
        <dbReference type="ARBA" id="ARBA00022692"/>
    </source>
</evidence>
<keyword evidence="5" id="KW-0472">Membrane</keyword>
<dbReference type="GO" id="GO:0017046">
    <property type="term" value="F:peptide hormone binding"/>
    <property type="evidence" value="ECO:0007669"/>
    <property type="project" value="TreeGrafter"/>
</dbReference>
<keyword evidence="6" id="KW-0675">Receptor</keyword>
<feature type="region of interest" description="Disordered" evidence="8">
    <location>
        <begin position="200"/>
        <end position="221"/>
    </location>
</feature>
<dbReference type="FunFam" id="3.40.50.2300:FF:000371">
    <property type="entry name" value="Guanylate cyclase"/>
    <property type="match status" value="1"/>
</dbReference>
<evidence type="ECO:0000256" key="7">
    <source>
        <dbReference type="ARBA" id="ARBA00023180"/>
    </source>
</evidence>
<comment type="subcellular location">
    <subcellularLocation>
        <location evidence="1">Membrane</location>
        <topology evidence="1">Single-pass type I membrane protein</topology>
    </subcellularLocation>
</comment>
<keyword evidence="3" id="KW-0732">Signal</keyword>
<keyword evidence="2" id="KW-0812">Transmembrane</keyword>
<evidence type="ECO:0000313" key="10">
    <source>
        <dbReference type="EMBL" id="KAK9871927.1"/>
    </source>
</evidence>